<accession>A0A9D4M3L5</accession>
<organism evidence="2 3">
    <name type="scientific">Dreissena polymorpha</name>
    <name type="common">Zebra mussel</name>
    <name type="synonym">Mytilus polymorpha</name>
    <dbReference type="NCBI Taxonomy" id="45954"/>
    <lineage>
        <taxon>Eukaryota</taxon>
        <taxon>Metazoa</taxon>
        <taxon>Spiralia</taxon>
        <taxon>Lophotrochozoa</taxon>
        <taxon>Mollusca</taxon>
        <taxon>Bivalvia</taxon>
        <taxon>Autobranchia</taxon>
        <taxon>Heteroconchia</taxon>
        <taxon>Euheterodonta</taxon>
        <taxon>Imparidentia</taxon>
        <taxon>Neoheterodontei</taxon>
        <taxon>Myida</taxon>
        <taxon>Dreissenoidea</taxon>
        <taxon>Dreissenidae</taxon>
        <taxon>Dreissena</taxon>
    </lineage>
</organism>
<gene>
    <name evidence="2" type="ORF">DPMN_032126</name>
</gene>
<comment type="caution">
    <text evidence="2">The sequence shown here is derived from an EMBL/GenBank/DDBJ whole genome shotgun (WGS) entry which is preliminary data.</text>
</comment>
<sequence length="185" mass="20225">MLYDNMITCEHIKNKDYGLQKGAKPAMNERWSYAEVRIILFGSISHTSDESPLNSLGKGSLQNERSSSTDTCSQSCGDVENRVEETALKACRSELSSEDSSDLEVDGGRRVDDVDTSHCRAETNSSALAYGTHVDLPTPSLFVSMFSDVDMNGASSIEQDYVGELPLPNLPYYGMDPSRTCCTNG</sequence>
<name>A0A9D4M3L5_DREPO</name>
<reference evidence="2" key="1">
    <citation type="journal article" date="2019" name="bioRxiv">
        <title>The Genome of the Zebra Mussel, Dreissena polymorpha: A Resource for Invasive Species Research.</title>
        <authorList>
            <person name="McCartney M.A."/>
            <person name="Auch B."/>
            <person name="Kono T."/>
            <person name="Mallez S."/>
            <person name="Zhang Y."/>
            <person name="Obille A."/>
            <person name="Becker A."/>
            <person name="Abrahante J.E."/>
            <person name="Garbe J."/>
            <person name="Badalamenti J.P."/>
            <person name="Herman A."/>
            <person name="Mangelson H."/>
            <person name="Liachko I."/>
            <person name="Sullivan S."/>
            <person name="Sone E.D."/>
            <person name="Koren S."/>
            <person name="Silverstein K.A.T."/>
            <person name="Beckman K.B."/>
            <person name="Gohl D.M."/>
        </authorList>
    </citation>
    <scope>NUCLEOTIDE SEQUENCE</scope>
    <source>
        <strain evidence="2">Duluth1</strain>
        <tissue evidence="2">Whole animal</tissue>
    </source>
</reference>
<dbReference type="AlphaFoldDB" id="A0A9D4M3L5"/>
<feature type="region of interest" description="Disordered" evidence="1">
    <location>
        <begin position="49"/>
        <end position="75"/>
    </location>
</feature>
<feature type="compositionally biased region" description="Polar residues" evidence="1">
    <location>
        <begin position="60"/>
        <end position="75"/>
    </location>
</feature>
<evidence type="ECO:0000313" key="2">
    <source>
        <dbReference type="EMBL" id="KAH3868971.1"/>
    </source>
</evidence>
<dbReference type="EMBL" id="JAIWYP010000002">
    <property type="protein sequence ID" value="KAH3868971.1"/>
    <property type="molecule type" value="Genomic_DNA"/>
</dbReference>
<proteinExistence type="predicted"/>
<keyword evidence="3" id="KW-1185">Reference proteome</keyword>
<reference evidence="2" key="2">
    <citation type="submission" date="2020-11" db="EMBL/GenBank/DDBJ databases">
        <authorList>
            <person name="McCartney M.A."/>
            <person name="Auch B."/>
            <person name="Kono T."/>
            <person name="Mallez S."/>
            <person name="Becker A."/>
            <person name="Gohl D.M."/>
            <person name="Silverstein K.A.T."/>
            <person name="Koren S."/>
            <person name="Bechman K.B."/>
            <person name="Herman A."/>
            <person name="Abrahante J.E."/>
            <person name="Garbe J."/>
        </authorList>
    </citation>
    <scope>NUCLEOTIDE SEQUENCE</scope>
    <source>
        <strain evidence="2">Duluth1</strain>
        <tissue evidence="2">Whole animal</tissue>
    </source>
</reference>
<evidence type="ECO:0000256" key="1">
    <source>
        <dbReference type="SAM" id="MobiDB-lite"/>
    </source>
</evidence>
<protein>
    <submittedName>
        <fullName evidence="2">Uncharacterized protein</fullName>
    </submittedName>
</protein>
<dbReference type="Proteomes" id="UP000828390">
    <property type="component" value="Unassembled WGS sequence"/>
</dbReference>
<evidence type="ECO:0000313" key="3">
    <source>
        <dbReference type="Proteomes" id="UP000828390"/>
    </source>
</evidence>